<sequence>MMTTCCRVFIPTDACIRGSKFKDVTLPGSASDIESLSSKISSRFIKETRFLLRYKAKKIKGSEDPVSIRLQPNIRISRNICTLETLLSNNDAGPSQWFLGLRALDSVDKAARVYKICRQVLGALKNLYKILATLRKRDPDIPCAHGLLIPSSIYRYPNGEIKLSFYGLRKDQQSDSIYCDLLDLLSIYTEMCNMLLLEPDPSFKDTVEQLQSSDKAHQLEEMLAFVEARLTELSGSYSVAGHLLPLSNIEGSVKDGASELALPDNIEVDELERSSTVGISATSRSLRSSSEPATILCPPDEAATVLLDGGVLIPEKCIDQIHQHYCYPAGQAKPEGLYSTEEGCTMTILLNASHDIQMVCPYLTYFSILSSKHPIQELKKSIADGNVLHIFTMDNVFEMLRDLSQSTPLIYETLTRQETVLQIFEIAFNGTSHSKEYREMDSNKRALLHENMPRLIKFMIQDVNFHPHVMVTDPHLKEKAIESEVWSLIDKGIACYLSLIAGRGWPRDGNTNTNATNSSRLTDIANSCIACLKSYLHVAVTSYAETFTNQIDKNEAYMSIILKCTKLSIFEITFVMYFHNKGCSHVLANNMVAALVKKDDSQAFTCSIAECSYMCGLLIAYLTSKGTNYLSSALMGELLFGVVSCLETSMADASSGEYQKVPSMTKVLINYYVLYLSQCALELIKEAKGIEENVKRCFACLNVFINKLHGALTSSSSTVVREDSGRYCLLVYIATDCLARFFRCIGGIERLVVRCLENIYTGDEYAQIYRPICAREELLFLSYSDLPSTAAQGIGGPAIWQTENCRQHRKKILLIYHGVLTMLTPQLAEPLSSISKYPALSNSSIIHFRITVIQNVIVEALYIVMQSESKTVSPQYMKSITALGLGGRLEVILNSYTQNALSLRVGVNGVNKEEGSSPYKSLNNTSTVCEVYTYSMLRKIVDLHLSIHETQAFYIRHLMCRNEISRDDFVFDVSNVNNWNKDVYLKTAESLRDNKGFVMFLKVFDTSPNTILSTLKVDTFYRDIPVECSKIDEDMPDFCDMPA</sequence>
<dbReference type="EMBL" id="JXTI01000194">
    <property type="protein sequence ID" value="KWX11392.1"/>
    <property type="molecule type" value="Genomic_DNA"/>
</dbReference>
<proteinExistence type="predicted"/>
<dbReference type="Proteomes" id="UP000070089">
    <property type="component" value="Unassembled WGS sequence"/>
</dbReference>
<organism evidence="1 2">
    <name type="scientific">Giardia duodenalis assemblage B</name>
    <dbReference type="NCBI Taxonomy" id="1394984"/>
    <lineage>
        <taxon>Eukaryota</taxon>
        <taxon>Metamonada</taxon>
        <taxon>Diplomonadida</taxon>
        <taxon>Hexamitidae</taxon>
        <taxon>Giardiinae</taxon>
        <taxon>Giardia</taxon>
    </lineage>
</organism>
<reference evidence="1 2" key="1">
    <citation type="journal article" date="2015" name="Mol. Biochem. Parasitol.">
        <title>Identification of polymorphic genes for use in assemblage B genotyping assays through comparative genomics of multiple assemblage B Giardia duodenalis isolates.</title>
        <authorList>
            <person name="Wielinga C."/>
            <person name="Thompson R.C."/>
            <person name="Monis P."/>
            <person name="Ryan U."/>
        </authorList>
    </citation>
    <scope>NUCLEOTIDE SEQUENCE [LARGE SCALE GENOMIC DNA]</scope>
    <source>
        <strain evidence="1 2">BAH15c1</strain>
    </source>
</reference>
<evidence type="ECO:0000313" key="1">
    <source>
        <dbReference type="EMBL" id="KWX11392.1"/>
    </source>
</evidence>
<comment type="caution">
    <text evidence="1">The sequence shown here is derived from an EMBL/GenBank/DDBJ whole genome shotgun (WGS) entry which is preliminary data.</text>
</comment>
<name>A0A132NNM2_GIAIN</name>
<dbReference type="VEuPathDB" id="GiardiaDB:QR46_4651"/>
<accession>A0A132NNM2</accession>
<protein>
    <submittedName>
        <fullName evidence="1">Uncharacterized protein</fullName>
    </submittedName>
</protein>
<dbReference type="OrthoDB" id="10254094at2759"/>
<evidence type="ECO:0000313" key="2">
    <source>
        <dbReference type="Proteomes" id="UP000070089"/>
    </source>
</evidence>
<dbReference type="AlphaFoldDB" id="A0A132NNM2"/>
<gene>
    <name evidence="1" type="ORF">QR46_4651</name>
</gene>